<dbReference type="Pfam" id="PF01343">
    <property type="entry name" value="Peptidase_S49"/>
    <property type="match status" value="1"/>
</dbReference>
<evidence type="ECO:0000256" key="4">
    <source>
        <dbReference type="ARBA" id="ARBA00022825"/>
    </source>
</evidence>
<dbReference type="Gene3D" id="3.90.226.10">
    <property type="entry name" value="2-enoyl-CoA Hydratase, Chain A, domain 1"/>
    <property type="match status" value="1"/>
</dbReference>
<reference evidence="6 7" key="1">
    <citation type="submission" date="2020-04" db="EMBL/GenBank/DDBJ databases">
        <title>Whole genome sequencing of clinical and environmental type strains of Ochrobactrum.</title>
        <authorList>
            <person name="Dharne M."/>
        </authorList>
    </citation>
    <scope>NUCLEOTIDE SEQUENCE [LARGE SCALE GENOMIC DNA]</scope>
    <source>
        <strain evidence="6 7">DSM 13340</strain>
    </source>
</reference>
<protein>
    <submittedName>
        <fullName evidence="6">S49 family peptidase</fullName>
    </submittedName>
</protein>
<dbReference type="PANTHER" id="PTHR33209:SF1">
    <property type="entry name" value="PEPTIDASE S49 DOMAIN-CONTAINING PROTEIN"/>
    <property type="match status" value="1"/>
</dbReference>
<comment type="caution">
    <text evidence="6">The sequence shown here is derived from an EMBL/GenBank/DDBJ whole genome shotgun (WGS) entry which is preliminary data.</text>
</comment>
<dbReference type="GO" id="GO:0008236">
    <property type="term" value="F:serine-type peptidase activity"/>
    <property type="evidence" value="ECO:0007669"/>
    <property type="project" value="UniProtKB-KW"/>
</dbReference>
<keyword evidence="4" id="KW-0720">Serine protease</keyword>
<sequence>MRDLPHIAAMIFNRPLLLRDDVGRNIIESVAHRILRGEAVKPSELPKAERAKPRMISGGARHFSCGAYMAMDGIAVFPIVGSLVRRASWLDAECGLMSYDAIREGVTEILTDPSVRGLLLEIDSGGGEASGCFDCADFIRLASEQTGKPVWAHANEVACSAAYALATSGDVLVLARTAEVGSIGVVAAHCDLTEQDKKRA</sequence>
<evidence type="ECO:0000259" key="5">
    <source>
        <dbReference type="Pfam" id="PF01343"/>
    </source>
</evidence>
<organism evidence="6 7">
    <name type="scientific">Brucella tritici</name>
    <dbReference type="NCBI Taxonomy" id="94626"/>
    <lineage>
        <taxon>Bacteria</taxon>
        <taxon>Pseudomonadati</taxon>
        <taxon>Pseudomonadota</taxon>
        <taxon>Alphaproteobacteria</taxon>
        <taxon>Hyphomicrobiales</taxon>
        <taxon>Brucellaceae</taxon>
        <taxon>Brucella/Ochrobactrum group</taxon>
        <taxon>Brucella</taxon>
    </lineage>
</organism>
<name>A0A7X6JCG1_9HYPH</name>
<dbReference type="InterPro" id="IPR002142">
    <property type="entry name" value="Peptidase_S49"/>
</dbReference>
<accession>A0A7X6JCG1</accession>
<evidence type="ECO:0000256" key="1">
    <source>
        <dbReference type="ARBA" id="ARBA00008683"/>
    </source>
</evidence>
<evidence type="ECO:0000256" key="3">
    <source>
        <dbReference type="ARBA" id="ARBA00022801"/>
    </source>
</evidence>
<dbReference type="SUPFAM" id="SSF52096">
    <property type="entry name" value="ClpP/crotonase"/>
    <property type="match status" value="1"/>
</dbReference>
<proteinExistence type="inferred from homology"/>
<dbReference type="AlphaFoldDB" id="A0A7X6JCG1"/>
<dbReference type="GO" id="GO:0006508">
    <property type="term" value="P:proteolysis"/>
    <property type="evidence" value="ECO:0007669"/>
    <property type="project" value="UniProtKB-KW"/>
</dbReference>
<dbReference type="InterPro" id="IPR029045">
    <property type="entry name" value="ClpP/crotonase-like_dom_sf"/>
</dbReference>
<keyword evidence="2" id="KW-0645">Protease</keyword>
<dbReference type="Proteomes" id="UP000558475">
    <property type="component" value="Unassembled WGS sequence"/>
</dbReference>
<evidence type="ECO:0000313" key="7">
    <source>
        <dbReference type="Proteomes" id="UP000558475"/>
    </source>
</evidence>
<dbReference type="InterPro" id="IPR033855">
    <property type="entry name" value="Protein_C"/>
</dbReference>
<gene>
    <name evidence="6" type="ORF">HGG76_05855</name>
</gene>
<keyword evidence="3" id="KW-0378">Hydrolase</keyword>
<feature type="domain" description="Peptidase S49" evidence="5">
    <location>
        <begin position="144"/>
        <end position="197"/>
    </location>
</feature>
<evidence type="ECO:0000256" key="2">
    <source>
        <dbReference type="ARBA" id="ARBA00022670"/>
    </source>
</evidence>
<dbReference type="PANTHER" id="PTHR33209">
    <property type="entry name" value="PROTEASE 4"/>
    <property type="match status" value="1"/>
</dbReference>
<dbReference type="EMBL" id="JAAXZB010000001">
    <property type="protein sequence ID" value="NKW09420.1"/>
    <property type="molecule type" value="Genomic_DNA"/>
</dbReference>
<comment type="similarity">
    <text evidence="1">Belongs to the peptidase S49 family.</text>
</comment>
<dbReference type="CDD" id="cd07022">
    <property type="entry name" value="S49_Sppa_36K_type"/>
    <property type="match status" value="1"/>
</dbReference>
<evidence type="ECO:0000313" key="6">
    <source>
        <dbReference type="EMBL" id="NKW09420.1"/>
    </source>
</evidence>